<proteinExistence type="predicted"/>
<sequence length="66" mass="7612">MEVEVRFSRGLRAWCRGRCFGELRLWGTVLSLYRWRLRRVSAEGCEPGAEAEAEAEVVAVVERREA</sequence>
<dbReference type="AlphaFoldDB" id="N6X4X8"/>
<dbReference type="PATRIC" id="fig|888050.3.peg.408"/>
<protein>
    <submittedName>
        <fullName evidence="1">Uncharacterized protein</fullName>
    </submittedName>
</protein>
<gene>
    <name evidence="1" type="ORF">HMPREF9004_0421</name>
</gene>
<name>N6X4X8_9ACTO</name>
<dbReference type="STRING" id="888050.HMPREF9004_0421"/>
<comment type="caution">
    <text evidence="1">The sequence shown here is derived from an EMBL/GenBank/DDBJ whole genome shotgun (WGS) entry which is preliminary data.</text>
</comment>
<reference evidence="1 2" key="1">
    <citation type="submission" date="2013-03" db="EMBL/GenBank/DDBJ databases">
        <title>Reference genome for the Human Microbiome Project.</title>
        <authorList>
            <person name="Aqrawi P."/>
            <person name="Ayvaz T."/>
            <person name="Bess C."/>
            <person name="Blankenburg K."/>
            <person name="Coyle M."/>
            <person name="Deng J."/>
            <person name="Forbes L."/>
            <person name="Fowler G."/>
            <person name="Francisco L."/>
            <person name="Fu Q."/>
            <person name="Gibbs R."/>
            <person name="Gross S."/>
            <person name="Gubbala S."/>
            <person name="Hale W."/>
            <person name="Hemphill L."/>
            <person name="Highlander S."/>
            <person name="Hirani K."/>
            <person name="Jackson L."/>
            <person name="Jakkamsetti A."/>
            <person name="Javaid M."/>
            <person name="Jayaseelan J.C."/>
            <person name="Jiang H."/>
            <person name="Joshi V."/>
            <person name="Korchina V."/>
            <person name="Kovar C."/>
            <person name="Lara F."/>
            <person name="Lee S."/>
            <person name="Liu Y."/>
            <person name="Mata R."/>
            <person name="Mathew T."/>
            <person name="Munidasa M."/>
            <person name="Muzny D."/>
            <person name="Nazareth L."/>
            <person name="Ngo R."/>
            <person name="Nguyen L."/>
            <person name="Nguyen N."/>
            <person name="Okwuonu G."/>
            <person name="Ongeri F."/>
            <person name="Palculict T."/>
            <person name="Patil S."/>
            <person name="Petrosino J."/>
            <person name="Pham C."/>
            <person name="Pham P."/>
            <person name="Pu L.-L."/>
            <person name="Qin X."/>
            <person name="Qu J."/>
            <person name="Reid J."/>
            <person name="Ross M."/>
            <person name="Ruth R."/>
            <person name="Saada N."/>
            <person name="San Lucas F."/>
            <person name="Santibanez J."/>
            <person name="Shang Y."/>
            <person name="Simmons D."/>
            <person name="Song X.-Z."/>
            <person name="Tang L.-Y."/>
            <person name="Thornton R."/>
            <person name="Warren J."/>
            <person name="Weissenberger G."/>
            <person name="Wilczek-Boney K."/>
            <person name="Worley K."/>
            <person name="Youmans B."/>
            <person name="Zhang J."/>
            <person name="Zhang L."/>
            <person name="Zhao Z."/>
            <person name="Zhou C."/>
            <person name="Zhu D."/>
            <person name="Zhu Y."/>
        </authorList>
    </citation>
    <scope>NUCLEOTIDE SEQUENCE [LARGE SCALE GENOMIC DNA]</scope>
    <source>
        <strain evidence="1 2">F0333</strain>
    </source>
</reference>
<evidence type="ECO:0000313" key="1">
    <source>
        <dbReference type="EMBL" id="ENO18751.1"/>
    </source>
</evidence>
<dbReference type="Proteomes" id="UP000013015">
    <property type="component" value="Unassembled WGS sequence"/>
</dbReference>
<accession>N6X4X8</accession>
<organism evidence="1 2">
    <name type="scientific">Schaalia cardiffensis F0333</name>
    <dbReference type="NCBI Taxonomy" id="888050"/>
    <lineage>
        <taxon>Bacteria</taxon>
        <taxon>Bacillati</taxon>
        <taxon>Actinomycetota</taxon>
        <taxon>Actinomycetes</taxon>
        <taxon>Actinomycetales</taxon>
        <taxon>Actinomycetaceae</taxon>
        <taxon>Schaalia</taxon>
    </lineage>
</organism>
<evidence type="ECO:0000313" key="2">
    <source>
        <dbReference type="Proteomes" id="UP000013015"/>
    </source>
</evidence>
<keyword evidence="2" id="KW-1185">Reference proteome</keyword>
<dbReference type="EMBL" id="AQHZ01000007">
    <property type="protein sequence ID" value="ENO18751.1"/>
    <property type="molecule type" value="Genomic_DNA"/>
</dbReference>
<dbReference type="HOGENOM" id="CLU_2821340_0_0_11"/>